<dbReference type="Pfam" id="PF00903">
    <property type="entry name" value="Glyoxalase"/>
    <property type="match status" value="1"/>
</dbReference>
<proteinExistence type="predicted"/>
<dbReference type="PANTHER" id="PTHR33990">
    <property type="entry name" value="PROTEIN YJDN-RELATED"/>
    <property type="match status" value="1"/>
</dbReference>
<dbReference type="EMBL" id="RQTE01000230">
    <property type="protein sequence ID" value="RZI00761.1"/>
    <property type="molecule type" value="Genomic_DNA"/>
</dbReference>
<reference evidence="1 2" key="1">
    <citation type="submission" date="2018-11" db="EMBL/GenBank/DDBJ databases">
        <title>Genomic profiling of Staphylococcus species from a Poultry farm system in KwaZulu-Natal, South Africa.</title>
        <authorList>
            <person name="Amoako D.G."/>
            <person name="Somboro A.M."/>
            <person name="Abia A.L.K."/>
            <person name="Bester L.A."/>
            <person name="Essack S.Y."/>
        </authorList>
    </citation>
    <scope>NUCLEOTIDE SEQUENCE [LARGE SCALE GENOMIC DNA]</scope>
    <source>
        <strain evidence="1 2">SA11</strain>
    </source>
</reference>
<sequence>MMQLSPYIIVNDVKKAADFYNSVFGGEIIILNQQKNKILHAEVQIDESTVLHLSSNYGKPFSNENVNLILTFDDLEKEQRVYNDLSKNGDPHMPLAETFFNSMHGQVRDQYGINWLMNCFLNKK</sequence>
<dbReference type="PANTHER" id="PTHR33990:SF1">
    <property type="entry name" value="PROTEIN YJDN"/>
    <property type="match status" value="1"/>
</dbReference>
<name>A0A143PDF8_9STAP</name>
<dbReference type="InterPro" id="IPR028973">
    <property type="entry name" value="PhnB-like"/>
</dbReference>
<gene>
    <name evidence="1" type="ORF">EIG99_10600</name>
</gene>
<dbReference type="RefSeq" id="WP_047132325.1">
    <property type="nucleotide sequence ID" value="NZ_CP015114.1"/>
</dbReference>
<organism evidence="1 2">
    <name type="scientific">Staphylococcus condimenti</name>
    <dbReference type="NCBI Taxonomy" id="70255"/>
    <lineage>
        <taxon>Bacteria</taxon>
        <taxon>Bacillati</taxon>
        <taxon>Bacillota</taxon>
        <taxon>Bacilli</taxon>
        <taxon>Bacillales</taxon>
        <taxon>Staphylococcaceae</taxon>
        <taxon>Staphylococcus</taxon>
    </lineage>
</organism>
<evidence type="ECO:0000313" key="1">
    <source>
        <dbReference type="EMBL" id="RZI00761.1"/>
    </source>
</evidence>
<dbReference type="InterPro" id="IPR029068">
    <property type="entry name" value="Glyas_Bleomycin-R_OHBP_Dase"/>
</dbReference>
<dbReference type="CDD" id="cd06588">
    <property type="entry name" value="PhnB_like"/>
    <property type="match status" value="1"/>
</dbReference>
<dbReference type="GeneID" id="93726082"/>
<dbReference type="OrthoDB" id="9795306at2"/>
<dbReference type="Gene3D" id="3.10.180.10">
    <property type="entry name" value="2,3-Dihydroxybiphenyl 1,2-Dioxygenase, domain 1"/>
    <property type="match status" value="1"/>
</dbReference>
<accession>A0A143PDF8</accession>
<protein>
    <submittedName>
        <fullName evidence="1">VOC family protein</fullName>
    </submittedName>
</protein>
<comment type="caution">
    <text evidence="1">The sequence shown here is derived from an EMBL/GenBank/DDBJ whole genome shotgun (WGS) entry which is preliminary data.</text>
</comment>
<dbReference type="SUPFAM" id="SSF54593">
    <property type="entry name" value="Glyoxalase/Bleomycin resistance protein/Dihydroxybiphenyl dioxygenase"/>
    <property type="match status" value="1"/>
</dbReference>
<dbReference type="AlphaFoldDB" id="A0A143PDF8"/>
<dbReference type="InterPro" id="IPR004360">
    <property type="entry name" value="Glyas_Fos-R_dOase_dom"/>
</dbReference>
<dbReference type="KEGG" id="scv:A4G25_12000"/>
<evidence type="ECO:0000313" key="2">
    <source>
        <dbReference type="Proteomes" id="UP000293854"/>
    </source>
</evidence>
<dbReference type="Proteomes" id="UP000293854">
    <property type="component" value="Unassembled WGS sequence"/>
</dbReference>